<name>A0ABW6KDV4_9BACI</name>
<dbReference type="InterPro" id="IPR018708">
    <property type="entry name" value="DUF2225"/>
</dbReference>
<proteinExistence type="predicted"/>
<evidence type="ECO:0000313" key="1">
    <source>
        <dbReference type="EMBL" id="MFE8702356.1"/>
    </source>
</evidence>
<dbReference type="Pfam" id="PF09986">
    <property type="entry name" value="DUF2225"/>
    <property type="match status" value="1"/>
</dbReference>
<dbReference type="Gene3D" id="1.25.40.10">
    <property type="entry name" value="Tetratricopeptide repeat domain"/>
    <property type="match status" value="1"/>
</dbReference>
<comment type="caution">
    <text evidence="1">The sequence shown here is derived from an EMBL/GenBank/DDBJ whole genome shotgun (WGS) entry which is preliminary data.</text>
</comment>
<evidence type="ECO:0000313" key="2">
    <source>
        <dbReference type="Proteomes" id="UP001601059"/>
    </source>
</evidence>
<keyword evidence="2" id="KW-1185">Reference proteome</keyword>
<organism evidence="1 2">
    <name type="scientific">Cytobacillus spartinae</name>
    <dbReference type="NCBI Taxonomy" id="3299023"/>
    <lineage>
        <taxon>Bacteria</taxon>
        <taxon>Bacillati</taxon>
        <taxon>Bacillota</taxon>
        <taxon>Bacilli</taxon>
        <taxon>Bacillales</taxon>
        <taxon>Bacillaceae</taxon>
        <taxon>Cytobacillus</taxon>
    </lineage>
</organism>
<dbReference type="Proteomes" id="UP001601059">
    <property type="component" value="Unassembled WGS sequence"/>
</dbReference>
<dbReference type="SUPFAM" id="SSF48452">
    <property type="entry name" value="TPR-like"/>
    <property type="match status" value="1"/>
</dbReference>
<gene>
    <name evidence="1" type="ORF">ACFYKX_17300</name>
</gene>
<dbReference type="InterPro" id="IPR011990">
    <property type="entry name" value="TPR-like_helical_dom_sf"/>
</dbReference>
<dbReference type="EMBL" id="JBIACK010000009">
    <property type="protein sequence ID" value="MFE8702356.1"/>
    <property type="molecule type" value="Genomic_DNA"/>
</dbReference>
<reference evidence="1 2" key="1">
    <citation type="submission" date="2024-08" db="EMBL/GenBank/DDBJ databases">
        <title>Two novel Cytobacillus novel species.</title>
        <authorList>
            <person name="Liu G."/>
        </authorList>
    </citation>
    <scope>NUCLEOTIDE SEQUENCE [LARGE SCALE GENOMIC DNA]</scope>
    <source>
        <strain evidence="1 2">FJAT-54145</strain>
    </source>
</reference>
<accession>A0ABW6KDV4</accession>
<sequence>MTELTPLFDKKYECLICKKSFTSKKIRSRFIKVIDYDSDFCPNYSSDENNPMLYHVNVCPHCGYSFSDDFNPYFPPSSIEAIKNKVCEQWVPHNFSETRTREDAIKTYKIAVYCGTLKKEKHISIAGLYMRLAWIYRSLKNDQQEIRFLKLAAHEYMESYMADDYRGTQVSDVRILYLIGEVSRRIGNTEQAVKYLSKVIEKQRSTVETKIVEMARESWYEIREAQKVESSMTEAT</sequence>
<dbReference type="RefSeq" id="WP_389362324.1">
    <property type="nucleotide sequence ID" value="NZ_JBIACK010000009.1"/>
</dbReference>
<protein>
    <submittedName>
        <fullName evidence="1">DUF2225 domain-containing protein</fullName>
    </submittedName>
</protein>